<dbReference type="GO" id="GO:0016491">
    <property type="term" value="F:oxidoreductase activity"/>
    <property type="evidence" value="ECO:0007669"/>
    <property type="project" value="InterPro"/>
</dbReference>
<dbReference type="Gene3D" id="3.40.30.10">
    <property type="entry name" value="Glutaredoxin"/>
    <property type="match status" value="1"/>
</dbReference>
<keyword evidence="3" id="KW-1185">Reference proteome</keyword>
<dbReference type="AlphaFoldDB" id="A0A9P9E7B1"/>
<dbReference type="InterPro" id="IPR036249">
    <property type="entry name" value="Thioredoxin-like_sf"/>
</dbReference>
<dbReference type="InterPro" id="IPR001853">
    <property type="entry name" value="DSBA-like_thioredoxin_dom"/>
</dbReference>
<dbReference type="OrthoDB" id="1930760at2759"/>
<evidence type="ECO:0000259" key="1">
    <source>
        <dbReference type="Pfam" id="PF01323"/>
    </source>
</evidence>
<comment type="caution">
    <text evidence="2">The sequence shown here is derived from an EMBL/GenBank/DDBJ whole genome shotgun (WGS) entry which is preliminary data.</text>
</comment>
<dbReference type="Pfam" id="PF01323">
    <property type="entry name" value="DSBA"/>
    <property type="match status" value="1"/>
</dbReference>
<reference evidence="2" key="1">
    <citation type="journal article" date="2021" name="Nat. Commun.">
        <title>Genetic determinants of endophytism in the Arabidopsis root mycobiome.</title>
        <authorList>
            <person name="Mesny F."/>
            <person name="Miyauchi S."/>
            <person name="Thiergart T."/>
            <person name="Pickel B."/>
            <person name="Atanasova L."/>
            <person name="Karlsson M."/>
            <person name="Huettel B."/>
            <person name="Barry K.W."/>
            <person name="Haridas S."/>
            <person name="Chen C."/>
            <person name="Bauer D."/>
            <person name="Andreopoulos W."/>
            <person name="Pangilinan J."/>
            <person name="LaButti K."/>
            <person name="Riley R."/>
            <person name="Lipzen A."/>
            <person name="Clum A."/>
            <person name="Drula E."/>
            <person name="Henrissat B."/>
            <person name="Kohler A."/>
            <person name="Grigoriev I.V."/>
            <person name="Martin F.M."/>
            <person name="Hacquard S."/>
        </authorList>
    </citation>
    <scope>NUCLEOTIDE SEQUENCE</scope>
    <source>
        <strain evidence="2">MPI-CAGE-CH-0243</strain>
    </source>
</reference>
<dbReference type="EMBL" id="JAGMWT010000003">
    <property type="protein sequence ID" value="KAH7132248.1"/>
    <property type="molecule type" value="Genomic_DNA"/>
</dbReference>
<dbReference type="PANTHER" id="PTHR13887">
    <property type="entry name" value="GLUTATHIONE S-TRANSFERASE KAPPA"/>
    <property type="match status" value="1"/>
</dbReference>
<gene>
    <name evidence="2" type="ORF">B0J11DRAFT_221064</name>
</gene>
<dbReference type="Proteomes" id="UP000700596">
    <property type="component" value="Unassembled WGS sequence"/>
</dbReference>
<feature type="domain" description="DSBA-like thioredoxin" evidence="1">
    <location>
        <begin position="6"/>
        <end position="215"/>
    </location>
</feature>
<organism evidence="2 3">
    <name type="scientific">Dendryphion nanum</name>
    <dbReference type="NCBI Taxonomy" id="256645"/>
    <lineage>
        <taxon>Eukaryota</taxon>
        <taxon>Fungi</taxon>
        <taxon>Dikarya</taxon>
        <taxon>Ascomycota</taxon>
        <taxon>Pezizomycotina</taxon>
        <taxon>Dothideomycetes</taxon>
        <taxon>Pleosporomycetidae</taxon>
        <taxon>Pleosporales</taxon>
        <taxon>Torulaceae</taxon>
        <taxon>Dendryphion</taxon>
    </lineage>
</organism>
<evidence type="ECO:0000313" key="2">
    <source>
        <dbReference type="EMBL" id="KAH7132248.1"/>
    </source>
</evidence>
<protein>
    <submittedName>
        <fullName evidence="2">Thioredoxin-like protein</fullName>
    </submittedName>
</protein>
<dbReference type="SUPFAM" id="SSF52833">
    <property type="entry name" value="Thioredoxin-like"/>
    <property type="match status" value="1"/>
</dbReference>
<evidence type="ECO:0000313" key="3">
    <source>
        <dbReference type="Proteomes" id="UP000700596"/>
    </source>
</evidence>
<dbReference type="PANTHER" id="PTHR13887:SF52">
    <property type="entry name" value="DSBA-LIKE THIOREDOXIN DOMAIN-CONTAINING PROTEIN"/>
    <property type="match status" value="1"/>
</dbReference>
<sequence length="225" mass="25775">MVYESTITFTLDTICPWTYLGYLRLCKALEQYNSEPNNAVKFTLKFAPYQLYPGASQKGEDKYKWHKITKYNDNEEKMNMYIQYMTALGKAEGIDFDFHGTIANTLHSHRVLQWIQEYKGQDAAKKTVDSLYAQYFTQQQHPSSNQTLMKACLDAGLSESEAKDLVEDESEGLMDVKMAIREQTGNGVDSVPYVVFEGRKRDFTLVGAKEVEEYMKTMAQVGKEA</sequence>
<name>A0A9P9E7B1_9PLEO</name>
<proteinExistence type="predicted"/>
<accession>A0A9P9E7B1</accession>